<name>A0A438E026_VITVI</name>
<dbReference type="KEGG" id="vvi:100253903"/>
<evidence type="ECO:0000256" key="5">
    <source>
        <dbReference type="PIRSR" id="PIRSR602401-1"/>
    </source>
</evidence>
<keyword evidence="6" id="KW-0503">Monooxygenase</keyword>
<protein>
    <submittedName>
        <fullName evidence="8">Geraniol 8-hydroxylase</fullName>
    </submittedName>
</protein>
<dbReference type="Pfam" id="PF00067">
    <property type="entry name" value="p450"/>
    <property type="match status" value="1"/>
</dbReference>
<dbReference type="GO" id="GO:0016705">
    <property type="term" value="F:oxidoreductase activity, acting on paired donors, with incorporation or reduction of molecular oxygen"/>
    <property type="evidence" value="ECO:0007669"/>
    <property type="project" value="InterPro"/>
</dbReference>
<evidence type="ECO:0000256" key="4">
    <source>
        <dbReference type="ARBA" id="ARBA00023004"/>
    </source>
</evidence>
<feature type="chain" id="PRO_5019535231" evidence="7">
    <location>
        <begin position="20"/>
        <end position="496"/>
    </location>
</feature>
<dbReference type="OrthoDB" id="2789670at2759"/>
<dbReference type="GO" id="GO:0020037">
    <property type="term" value="F:heme binding"/>
    <property type="evidence" value="ECO:0007669"/>
    <property type="project" value="InterPro"/>
</dbReference>
<evidence type="ECO:0000256" key="3">
    <source>
        <dbReference type="ARBA" id="ARBA00023002"/>
    </source>
</evidence>
<dbReference type="PROSITE" id="PS00086">
    <property type="entry name" value="CYTOCHROME_P450"/>
    <property type="match status" value="1"/>
</dbReference>
<dbReference type="InterPro" id="IPR001128">
    <property type="entry name" value="Cyt_P450"/>
</dbReference>
<reference evidence="8 9" key="1">
    <citation type="journal article" date="2018" name="PLoS Genet.">
        <title>Population sequencing reveals clonal diversity and ancestral inbreeding in the grapevine cultivar Chardonnay.</title>
        <authorList>
            <person name="Roach M.J."/>
            <person name="Johnson D.L."/>
            <person name="Bohlmann J."/>
            <person name="van Vuuren H.J."/>
            <person name="Jones S.J."/>
            <person name="Pretorius I.S."/>
            <person name="Schmidt S.A."/>
            <person name="Borneman A.R."/>
        </authorList>
    </citation>
    <scope>NUCLEOTIDE SEQUENCE [LARGE SCALE GENOMIC DNA]</scope>
    <source>
        <strain evidence="9">cv. Chardonnay</strain>
        <tissue evidence="8">Leaf</tissue>
    </source>
</reference>
<dbReference type="PRINTS" id="PR00463">
    <property type="entry name" value="EP450I"/>
</dbReference>
<keyword evidence="4 5" id="KW-0408">Iron</keyword>
<evidence type="ECO:0000313" key="8">
    <source>
        <dbReference type="EMBL" id="RVW41124.1"/>
    </source>
</evidence>
<dbReference type="GO" id="GO:0005506">
    <property type="term" value="F:iron ion binding"/>
    <property type="evidence" value="ECO:0007669"/>
    <property type="project" value="InterPro"/>
</dbReference>
<dbReference type="InterPro" id="IPR017972">
    <property type="entry name" value="Cyt_P450_CS"/>
</dbReference>
<dbReference type="Proteomes" id="UP000288805">
    <property type="component" value="Unassembled WGS sequence"/>
</dbReference>
<dbReference type="InterPro" id="IPR036396">
    <property type="entry name" value="Cyt_P450_sf"/>
</dbReference>
<comment type="caution">
    <text evidence="8">The sequence shown here is derived from an EMBL/GenBank/DDBJ whole genome shotgun (WGS) entry which is preliminary data.</text>
</comment>
<feature type="binding site" description="axial binding residue" evidence="5">
    <location>
        <position position="439"/>
    </location>
    <ligand>
        <name>heme</name>
        <dbReference type="ChEBI" id="CHEBI:30413"/>
    </ligand>
    <ligandPart>
        <name>Fe</name>
        <dbReference type="ChEBI" id="CHEBI:18248"/>
    </ligandPart>
</feature>
<feature type="signal peptide" evidence="7">
    <location>
        <begin position="1"/>
        <end position="19"/>
    </location>
</feature>
<organism evidence="8 9">
    <name type="scientific">Vitis vinifera</name>
    <name type="common">Grape</name>
    <dbReference type="NCBI Taxonomy" id="29760"/>
    <lineage>
        <taxon>Eukaryota</taxon>
        <taxon>Viridiplantae</taxon>
        <taxon>Streptophyta</taxon>
        <taxon>Embryophyta</taxon>
        <taxon>Tracheophyta</taxon>
        <taxon>Spermatophyta</taxon>
        <taxon>Magnoliopsida</taxon>
        <taxon>eudicotyledons</taxon>
        <taxon>Gunneridae</taxon>
        <taxon>Pentapetalae</taxon>
        <taxon>rosids</taxon>
        <taxon>Vitales</taxon>
        <taxon>Vitaceae</taxon>
        <taxon>Viteae</taxon>
        <taxon>Vitis</taxon>
    </lineage>
</organism>
<dbReference type="PANTHER" id="PTHR47950">
    <property type="entry name" value="CYTOCHROME P450, FAMILY 76, SUBFAMILY C, POLYPEPTIDE 5-RELATED"/>
    <property type="match status" value="1"/>
</dbReference>
<dbReference type="CDD" id="cd11073">
    <property type="entry name" value="CYP76-like"/>
    <property type="match status" value="1"/>
</dbReference>
<dbReference type="FunFam" id="1.10.630.10:FF:000007">
    <property type="entry name" value="Cytochrome P450 76C4"/>
    <property type="match status" value="1"/>
</dbReference>
<dbReference type="EMBL" id="QGNW01001445">
    <property type="protein sequence ID" value="RVW41124.1"/>
    <property type="molecule type" value="Genomic_DNA"/>
</dbReference>
<keyword evidence="2 5" id="KW-0479">Metal-binding</keyword>
<comment type="similarity">
    <text evidence="1 6">Belongs to the cytochrome P450 family.</text>
</comment>
<keyword evidence="5 6" id="KW-0349">Heme</keyword>
<keyword evidence="3 6" id="KW-0560">Oxidoreductase</keyword>
<proteinExistence type="inferred from homology"/>
<evidence type="ECO:0000256" key="2">
    <source>
        <dbReference type="ARBA" id="ARBA00022723"/>
    </source>
</evidence>
<evidence type="ECO:0000313" key="9">
    <source>
        <dbReference type="Proteomes" id="UP000288805"/>
    </source>
</evidence>
<dbReference type="PRINTS" id="PR00385">
    <property type="entry name" value="P450"/>
</dbReference>
<accession>A0A438E026</accession>
<dbReference type="PANTHER" id="PTHR47950:SF44">
    <property type="entry name" value="CYTOCHROME P450, FAMILY 76, SUBFAMILY C, POLYPEPTIDE 5-RELATED"/>
    <property type="match status" value="1"/>
</dbReference>
<evidence type="ECO:0000256" key="1">
    <source>
        <dbReference type="ARBA" id="ARBA00010617"/>
    </source>
</evidence>
<keyword evidence="7" id="KW-0732">Signal</keyword>
<evidence type="ECO:0000256" key="6">
    <source>
        <dbReference type="RuleBase" id="RU000461"/>
    </source>
</evidence>
<dbReference type="SUPFAM" id="SSF48264">
    <property type="entry name" value="Cytochrome P450"/>
    <property type="match status" value="1"/>
</dbReference>
<dbReference type="InterPro" id="IPR002401">
    <property type="entry name" value="Cyt_P450_E_grp-I"/>
</dbReference>
<dbReference type="SMR" id="A0A438E026"/>
<gene>
    <name evidence="8" type="primary">CYP76B6_10</name>
    <name evidence="8" type="ORF">CK203_069697</name>
</gene>
<dbReference type="AlphaFoldDB" id="A0A438E026"/>
<sequence>MDYITVLLLLSFVWTCIHLLKLSPIGRKPSTASLPPGPRPFPIIGNILKLGDKPHQSLTNLSKTYGPVMSLKLGSISTIVVSSPETAKEVLHRNDQAFSGREVLGAVKAHNHHESSVIWSPTSAYWRKIRKICTREMFSVQRLNASQGLRKKIVQELLDHVEECCGRGCAVDIGAATFTASLNLLSNTIFSTNLAHHDSTFSQEFKDIVWGVMEEAGKPNFADYFPAFRLIDPQCIQRNMKVHFGKLIDIFDGLITQRVQSKASSASNDVLDAFLNLTKENNQEWSCNDIIHLLMDLFVAGTDTTSDTIEWAMAELLHNPETMVKAQRELQEVLGKDGIVQESDISKLPYLQGIVKETFRLHPPAPLLVPHKAETDVEICGFTVPKNSQVLINAWAIGRDPSIWSNPNAFVPERFLGCDIDVKGRDFELIPFGAGRRICLGLPLAHRMVHLILASLLHSYAWKLDDGMKPEDMDMNEKLGFTLQKAQPLRAIPIKV</sequence>
<dbReference type="GO" id="GO:0004497">
    <property type="term" value="F:monooxygenase activity"/>
    <property type="evidence" value="ECO:0007669"/>
    <property type="project" value="UniProtKB-KW"/>
</dbReference>
<evidence type="ECO:0000256" key="7">
    <source>
        <dbReference type="SAM" id="SignalP"/>
    </source>
</evidence>
<dbReference type="Gene3D" id="1.10.630.10">
    <property type="entry name" value="Cytochrome P450"/>
    <property type="match status" value="1"/>
</dbReference>
<comment type="cofactor">
    <cofactor evidence="5">
        <name>heme</name>
        <dbReference type="ChEBI" id="CHEBI:30413"/>
    </cofactor>
</comment>